<dbReference type="Gene3D" id="1.25.40.20">
    <property type="entry name" value="Ankyrin repeat-containing domain"/>
    <property type="match status" value="2"/>
</dbReference>
<evidence type="ECO:0000313" key="4">
    <source>
        <dbReference type="EMBL" id="CCA26640.1"/>
    </source>
</evidence>
<evidence type="ECO:0000256" key="3">
    <source>
        <dbReference type="PROSITE-ProRule" id="PRU00023"/>
    </source>
</evidence>
<name>F0WYT1_9STRA</name>
<reference evidence="4" key="2">
    <citation type="submission" date="2011-02" db="EMBL/GenBank/DDBJ databases">
        <authorList>
            <person name="MacLean D."/>
        </authorList>
    </citation>
    <scope>NUCLEOTIDE SEQUENCE</scope>
</reference>
<dbReference type="SMART" id="SM00248">
    <property type="entry name" value="ANK"/>
    <property type="match status" value="3"/>
</dbReference>
<dbReference type="SUPFAM" id="SSF48403">
    <property type="entry name" value="Ankyrin repeat"/>
    <property type="match status" value="1"/>
</dbReference>
<accession>F0WYT1</accession>
<sequence>MITNQNERQVVSILQILRQREYDLVYERVTDRESECEYNGDRVSDPNLVDTFDDLTATSSDLLALRDSKNEQTVLHLACKRGHRDVLRALADLPETSALVNQGDRHGNTALHFAASCPKLSLAIKMVRILFKLGADPNSLNIRNQTPLATHLMTVKVDDPSLVREYVCHMNIGSEECDPSPLNRHVGTLSTTYLHLATERNHMEIASFLVENGASINILSGESLTVSDIVSKKQLIKLISVMREGQQPPQSHAIRTHCKLCRYELDTGSLCDCYLCGRPVCTSCSMGENDWKTKEEKGIEMRLLTQTNAYRNFPGSRLCVVCITVLTRKEKQKKEREVFMMKLHGCSGYQ</sequence>
<evidence type="ECO:0000256" key="2">
    <source>
        <dbReference type="ARBA" id="ARBA00023043"/>
    </source>
</evidence>
<gene>
    <name evidence="4" type="primary">AlNc14C398G11341</name>
    <name evidence="4" type="ORF">ALNC14_127840</name>
</gene>
<keyword evidence="2 3" id="KW-0040">ANK repeat</keyword>
<dbReference type="AlphaFoldDB" id="F0WYT1"/>
<dbReference type="PROSITE" id="PS50297">
    <property type="entry name" value="ANK_REP_REGION"/>
    <property type="match status" value="2"/>
</dbReference>
<dbReference type="InterPro" id="IPR036770">
    <property type="entry name" value="Ankyrin_rpt-contain_sf"/>
</dbReference>
<dbReference type="HOGENOM" id="CLU_075188_0_0_1"/>
<dbReference type="EMBL" id="FR824441">
    <property type="protein sequence ID" value="CCA26640.1"/>
    <property type="molecule type" value="Genomic_DNA"/>
</dbReference>
<dbReference type="Pfam" id="PF00023">
    <property type="entry name" value="Ank"/>
    <property type="match status" value="1"/>
</dbReference>
<dbReference type="PANTHER" id="PTHR24171">
    <property type="entry name" value="ANKYRIN REPEAT DOMAIN-CONTAINING PROTEIN 39-RELATED"/>
    <property type="match status" value="1"/>
</dbReference>
<feature type="repeat" description="ANK" evidence="3">
    <location>
        <begin position="189"/>
        <end position="221"/>
    </location>
</feature>
<reference evidence="4" key="1">
    <citation type="journal article" date="2011" name="PLoS Biol.">
        <title>Gene gain and loss during evolution of obligate parasitism in the white rust pathogen of Arabidopsis thaliana.</title>
        <authorList>
            <person name="Kemen E."/>
            <person name="Gardiner A."/>
            <person name="Schultz-Larsen T."/>
            <person name="Kemen A.C."/>
            <person name="Balmuth A.L."/>
            <person name="Robert-Seilaniantz A."/>
            <person name="Bailey K."/>
            <person name="Holub E."/>
            <person name="Studholme D.J."/>
            <person name="Maclean D."/>
            <person name="Jones J.D."/>
        </authorList>
    </citation>
    <scope>NUCLEOTIDE SEQUENCE</scope>
</reference>
<dbReference type="InterPro" id="IPR002110">
    <property type="entry name" value="Ankyrin_rpt"/>
</dbReference>
<protein>
    <submittedName>
        <fullName evidence="4">Myosinlike protein putative</fullName>
    </submittedName>
</protein>
<keyword evidence="1" id="KW-0677">Repeat</keyword>
<dbReference type="PROSITE" id="PS50088">
    <property type="entry name" value="ANK_REPEAT"/>
    <property type="match status" value="2"/>
</dbReference>
<proteinExistence type="predicted"/>
<organism evidence="4">
    <name type="scientific">Albugo laibachii Nc14</name>
    <dbReference type="NCBI Taxonomy" id="890382"/>
    <lineage>
        <taxon>Eukaryota</taxon>
        <taxon>Sar</taxon>
        <taxon>Stramenopiles</taxon>
        <taxon>Oomycota</taxon>
        <taxon>Peronosporomycetes</taxon>
        <taxon>Albuginales</taxon>
        <taxon>Albuginaceae</taxon>
        <taxon>Albugo</taxon>
    </lineage>
</organism>
<evidence type="ECO:0000256" key="1">
    <source>
        <dbReference type="ARBA" id="ARBA00022737"/>
    </source>
</evidence>
<feature type="repeat" description="ANK" evidence="3">
    <location>
        <begin position="106"/>
        <end position="142"/>
    </location>
</feature>
<dbReference type="Pfam" id="PF12796">
    <property type="entry name" value="Ank_2"/>
    <property type="match status" value="1"/>
</dbReference>